<keyword evidence="2" id="KW-1185">Reference proteome</keyword>
<dbReference type="Proteomes" id="UP000776983">
    <property type="component" value="Unassembled WGS sequence"/>
</dbReference>
<dbReference type="RefSeq" id="WP_226952626.1">
    <property type="nucleotide sequence ID" value="NZ_JACDXW010000001.1"/>
</dbReference>
<evidence type="ECO:0000313" key="1">
    <source>
        <dbReference type="EMBL" id="MCB5362389.1"/>
    </source>
</evidence>
<protein>
    <submittedName>
        <fullName evidence="1">Uncharacterized protein</fullName>
    </submittedName>
</protein>
<organism evidence="1 2">
    <name type="scientific">Mesopusillimonas faecipullorum</name>
    <dbReference type="NCBI Taxonomy" id="2755040"/>
    <lineage>
        <taxon>Bacteria</taxon>
        <taxon>Pseudomonadati</taxon>
        <taxon>Pseudomonadota</taxon>
        <taxon>Betaproteobacteria</taxon>
        <taxon>Burkholderiales</taxon>
        <taxon>Alcaligenaceae</taxon>
        <taxon>Mesopusillimonas</taxon>
    </lineage>
</organism>
<reference evidence="1 2" key="1">
    <citation type="submission" date="2020-07" db="EMBL/GenBank/DDBJ databases">
        <title>Pusillimonas sp. nov., isolated from poultry manure in Taiwan.</title>
        <authorList>
            <person name="Lin S.-Y."/>
            <person name="Tang Y.-S."/>
            <person name="Young C.-C."/>
        </authorList>
    </citation>
    <scope>NUCLEOTIDE SEQUENCE [LARGE SCALE GENOMIC DNA]</scope>
    <source>
        <strain evidence="1 2">CC-YST705</strain>
    </source>
</reference>
<name>A0ABS8C982_9BURK</name>
<proteinExistence type="predicted"/>
<evidence type="ECO:0000313" key="2">
    <source>
        <dbReference type="Proteomes" id="UP000776983"/>
    </source>
</evidence>
<dbReference type="EMBL" id="JACDXW010000001">
    <property type="protein sequence ID" value="MCB5362389.1"/>
    <property type="molecule type" value="Genomic_DNA"/>
</dbReference>
<gene>
    <name evidence="1" type="ORF">H0484_01290</name>
</gene>
<comment type="caution">
    <text evidence="1">The sequence shown here is derived from an EMBL/GenBank/DDBJ whole genome shotgun (WGS) entry which is preliminary data.</text>
</comment>
<sequence length="147" mass="16246">MLDTGTPGGGTLKLGKAKFDELLEAKIIRIAQKNRPTDPDQYEMDLSISAPKGDEVFLMSVSVAKSDTDNTEFVVGLDFFRSQSVVFDLEKKTTAYTPYFVSANYFTTDGGGEPLSVITRKMGNQLQREKLAGRSACRLQPYVFRCG</sequence>
<accession>A0ABS8C982</accession>